<dbReference type="EMBL" id="CP047156">
    <property type="protein sequence ID" value="QHB98849.1"/>
    <property type="molecule type" value="Genomic_DNA"/>
</dbReference>
<dbReference type="SUPFAM" id="SSF56655">
    <property type="entry name" value="Carbohydrate phosphatase"/>
    <property type="match status" value="1"/>
</dbReference>
<dbReference type="Proteomes" id="UP000463857">
    <property type="component" value="Chromosome"/>
</dbReference>
<evidence type="ECO:0000313" key="2">
    <source>
        <dbReference type="EMBL" id="QHB98849.1"/>
    </source>
</evidence>
<feature type="binding site" evidence="1">
    <location>
        <position position="103"/>
    </location>
    <ligand>
        <name>Mg(2+)</name>
        <dbReference type="ChEBI" id="CHEBI:18420"/>
        <label>1</label>
        <note>catalytic</note>
    </ligand>
</feature>
<dbReference type="RefSeq" id="WP_159541750.1">
    <property type="nucleotide sequence ID" value="NZ_CP047156.1"/>
</dbReference>
<feature type="binding site" evidence="1">
    <location>
        <position position="84"/>
    </location>
    <ligand>
        <name>Mg(2+)</name>
        <dbReference type="ChEBI" id="CHEBI:18420"/>
        <label>1</label>
        <note>catalytic</note>
    </ligand>
</feature>
<evidence type="ECO:0000313" key="3">
    <source>
        <dbReference type="Proteomes" id="UP000463857"/>
    </source>
</evidence>
<proteinExistence type="predicted"/>
<dbReference type="GO" id="GO:0007165">
    <property type="term" value="P:signal transduction"/>
    <property type="evidence" value="ECO:0007669"/>
    <property type="project" value="TreeGrafter"/>
</dbReference>
<keyword evidence="3" id="KW-1185">Reference proteome</keyword>
<sequence>MRPGIVAHRAPQPSLDSRTDPLLRDAALAAVDAVNSCWERFDRAALVEEVKIGADGTPTYRLDDIVEGQIAAVAAKYGANVLSEELGFLDVGSARTLVIDPLDGSANAAAGVPLSCFSGVIVEDGTPREALTVWLEGGHVMWARVGEPVDYATSGQRELGASALGLLRPKVGAFGDTTEAWVALTRQSNRVRILSTSALEAMLVGRGAIDAFADPGSDTHRLVDLAAAQVFLPAAGGVVLDAFGREIEFDTDMTRRWSGIVAASESLGQQVAQVITEHVNAGVVV</sequence>
<dbReference type="GO" id="GO:0046872">
    <property type="term" value="F:metal ion binding"/>
    <property type="evidence" value="ECO:0007669"/>
    <property type="project" value="UniProtKB-KW"/>
</dbReference>
<reference evidence="2 3" key="1">
    <citation type="journal article" date="2018" name="Int. J. Syst. Evol. Microbiol.">
        <title>Epidermidibacterium keratini gen. nov., sp. nov., a member of the family Sporichthyaceae, isolated from keratin epidermis.</title>
        <authorList>
            <person name="Lee D.G."/>
            <person name="Trujillo M.E."/>
            <person name="Kang S."/>
            <person name="Nam J.J."/>
            <person name="Kim Y.J."/>
        </authorList>
    </citation>
    <scope>NUCLEOTIDE SEQUENCE [LARGE SCALE GENOMIC DNA]</scope>
    <source>
        <strain evidence="2 3">EPI-7</strain>
    </source>
</reference>
<gene>
    <name evidence="2" type="ORF">EK0264_00045</name>
</gene>
<dbReference type="AlphaFoldDB" id="A0A7M3T501"/>
<dbReference type="Gene3D" id="3.30.540.10">
    <property type="entry name" value="Fructose-1,6-Bisphosphatase, subunit A, domain 1"/>
    <property type="match status" value="1"/>
</dbReference>
<dbReference type="PRINTS" id="PR00377">
    <property type="entry name" value="IMPHPHTASES"/>
</dbReference>
<dbReference type="InterPro" id="IPR000760">
    <property type="entry name" value="Inositol_monophosphatase-like"/>
</dbReference>
<feature type="binding site" evidence="1">
    <location>
        <position position="224"/>
    </location>
    <ligand>
        <name>Mg(2+)</name>
        <dbReference type="ChEBI" id="CHEBI:18420"/>
        <label>1</label>
        <note>catalytic</note>
    </ligand>
</feature>
<dbReference type="Pfam" id="PF00459">
    <property type="entry name" value="Inositol_P"/>
    <property type="match status" value="1"/>
</dbReference>
<dbReference type="GO" id="GO:0006020">
    <property type="term" value="P:inositol metabolic process"/>
    <property type="evidence" value="ECO:0007669"/>
    <property type="project" value="TreeGrafter"/>
</dbReference>
<feature type="binding site" evidence="1">
    <location>
        <position position="100"/>
    </location>
    <ligand>
        <name>Mg(2+)</name>
        <dbReference type="ChEBI" id="CHEBI:18420"/>
        <label>1</label>
        <note>catalytic</note>
    </ligand>
</feature>
<organism evidence="2 3">
    <name type="scientific">Epidermidibacterium keratini</name>
    <dbReference type="NCBI Taxonomy" id="1891644"/>
    <lineage>
        <taxon>Bacteria</taxon>
        <taxon>Bacillati</taxon>
        <taxon>Actinomycetota</taxon>
        <taxon>Actinomycetes</taxon>
        <taxon>Sporichthyales</taxon>
        <taxon>Sporichthyaceae</taxon>
        <taxon>Epidermidibacterium</taxon>
    </lineage>
</organism>
<protein>
    <submittedName>
        <fullName evidence="2">Inositol monophosphatase</fullName>
    </submittedName>
</protein>
<feature type="binding site" evidence="1">
    <location>
        <position position="102"/>
    </location>
    <ligand>
        <name>Mg(2+)</name>
        <dbReference type="ChEBI" id="CHEBI:18420"/>
        <label>1</label>
        <note>catalytic</note>
    </ligand>
</feature>
<dbReference type="InParanoid" id="A0A7M3T501"/>
<keyword evidence="1" id="KW-0479">Metal-binding</keyword>
<dbReference type="PANTHER" id="PTHR20854:SF4">
    <property type="entry name" value="INOSITOL-1-MONOPHOSPHATASE-RELATED"/>
    <property type="match status" value="1"/>
</dbReference>
<comment type="cofactor">
    <cofactor evidence="1">
        <name>Mg(2+)</name>
        <dbReference type="ChEBI" id="CHEBI:18420"/>
    </cofactor>
</comment>
<dbReference type="KEGG" id="eke:EK0264_00045"/>
<dbReference type="Gene3D" id="3.40.190.80">
    <property type="match status" value="1"/>
</dbReference>
<evidence type="ECO:0000256" key="1">
    <source>
        <dbReference type="PIRSR" id="PIRSR600760-2"/>
    </source>
</evidence>
<dbReference type="OrthoDB" id="3530320at2"/>
<accession>A0A7M3T501</accession>
<dbReference type="GO" id="GO:0008934">
    <property type="term" value="F:inositol monophosphate 1-phosphatase activity"/>
    <property type="evidence" value="ECO:0007669"/>
    <property type="project" value="TreeGrafter"/>
</dbReference>
<keyword evidence="1" id="KW-0460">Magnesium</keyword>
<name>A0A7M3T501_9ACTN</name>
<dbReference type="PANTHER" id="PTHR20854">
    <property type="entry name" value="INOSITOL MONOPHOSPHATASE"/>
    <property type="match status" value="1"/>
</dbReference>